<dbReference type="EMBL" id="OU892280">
    <property type="protein sequence ID" value="CAG9767066.1"/>
    <property type="molecule type" value="Genomic_DNA"/>
</dbReference>
<name>A0A9N9MPQ6_9CUCU</name>
<reference evidence="1" key="1">
    <citation type="submission" date="2022-01" db="EMBL/GenBank/DDBJ databases">
        <authorList>
            <person name="King R."/>
        </authorList>
    </citation>
    <scope>NUCLEOTIDE SEQUENCE</scope>
</reference>
<dbReference type="Proteomes" id="UP001152799">
    <property type="component" value="Chromosome 4"/>
</dbReference>
<evidence type="ECO:0000313" key="1">
    <source>
        <dbReference type="EMBL" id="CAG9767066.1"/>
    </source>
</evidence>
<sequence length="236" mass="27689">MAEEPEALYEEWPVMGDAGECVHYYTAGPAITRNCNRVKDAIKKKRKYILQVMMDPASKTNVHSLNENIRNLDWLWITWESLHYNPPYRWNRTWLINLTPNAYRIFKKKSMAVHWKNQNYNLDSLVQFPPLTETNILLTPNNEMNYKIALIKSNNCNAISLETNNIVFNSNYESDDSENEDIIHNYESLLEKSKVLASDETSHWQDFAFSKNNISWLDAQDDTDTETVCDPEEYVH</sequence>
<accession>A0A9N9MPQ6</accession>
<evidence type="ECO:0000313" key="2">
    <source>
        <dbReference type="Proteomes" id="UP001152799"/>
    </source>
</evidence>
<protein>
    <submittedName>
        <fullName evidence="1">Uncharacterized protein</fullName>
    </submittedName>
</protein>
<gene>
    <name evidence="1" type="ORF">CEUTPL_LOCUS7633</name>
</gene>
<proteinExistence type="predicted"/>
<organism evidence="1 2">
    <name type="scientific">Ceutorhynchus assimilis</name>
    <name type="common">cabbage seed weevil</name>
    <dbReference type="NCBI Taxonomy" id="467358"/>
    <lineage>
        <taxon>Eukaryota</taxon>
        <taxon>Metazoa</taxon>
        <taxon>Ecdysozoa</taxon>
        <taxon>Arthropoda</taxon>
        <taxon>Hexapoda</taxon>
        <taxon>Insecta</taxon>
        <taxon>Pterygota</taxon>
        <taxon>Neoptera</taxon>
        <taxon>Endopterygota</taxon>
        <taxon>Coleoptera</taxon>
        <taxon>Polyphaga</taxon>
        <taxon>Cucujiformia</taxon>
        <taxon>Curculionidae</taxon>
        <taxon>Ceutorhynchinae</taxon>
        <taxon>Ceutorhynchus</taxon>
    </lineage>
</organism>
<keyword evidence="2" id="KW-1185">Reference proteome</keyword>
<dbReference type="AlphaFoldDB" id="A0A9N9MPQ6"/>